<organism evidence="1 2">
    <name type="scientific">Nonomuraea endophytica</name>
    <dbReference type="NCBI Taxonomy" id="714136"/>
    <lineage>
        <taxon>Bacteria</taxon>
        <taxon>Bacillati</taxon>
        <taxon>Actinomycetota</taxon>
        <taxon>Actinomycetes</taxon>
        <taxon>Streptosporangiales</taxon>
        <taxon>Streptosporangiaceae</taxon>
        <taxon>Nonomuraea</taxon>
    </lineage>
</organism>
<name>A0A7W8A6S7_9ACTN</name>
<keyword evidence="1" id="KW-0436">Ligase</keyword>
<gene>
    <name evidence="1" type="ORF">HNR40_006095</name>
</gene>
<dbReference type="EMBL" id="JACHIN010000008">
    <property type="protein sequence ID" value="MBB5080608.1"/>
    <property type="molecule type" value="Genomic_DNA"/>
</dbReference>
<evidence type="ECO:0000313" key="1">
    <source>
        <dbReference type="EMBL" id="MBB5080608.1"/>
    </source>
</evidence>
<keyword evidence="2" id="KW-1185">Reference proteome</keyword>
<protein>
    <submittedName>
        <fullName evidence="1">Glutathione synthase/RimK-type ligase-like ATP-grasp enzyme</fullName>
    </submittedName>
</protein>
<dbReference type="RefSeq" id="WP_221340962.1">
    <property type="nucleotide sequence ID" value="NZ_JACHIN010000008.1"/>
</dbReference>
<comment type="caution">
    <text evidence="1">The sequence shown here is derived from an EMBL/GenBank/DDBJ whole genome shotgun (WGS) entry which is preliminary data.</text>
</comment>
<sequence>MPLLHAAFDEVEAEAEITHWDDPEIDWACFDLAVVRSPWDYSWRSAEFLAWVDRCAERTRVANPPEIIHWNARKEYLLELRDQKVPVVPTSYLVPGSAVDLPAGHDFVVKPAVGAGARFAARYTPADRDQAAAHVERIHADGVTAMVQPYLSRIDVSGERALVFVRNRFLHAIRKRAVLAPGLRYDQPRDAHPGTEPWQPTAAERDLAERVLSTVPDVDRLLYARVDMADDPAGNPILTELELVEPGLYLRFHKDSIPAFVEAIVDMAEALRPAGSGRTG</sequence>
<dbReference type="PANTHER" id="PTHR39217:SF1">
    <property type="entry name" value="GLUTATHIONE SYNTHETASE"/>
    <property type="match status" value="1"/>
</dbReference>
<dbReference type="AlphaFoldDB" id="A0A7W8A6S7"/>
<dbReference type="PANTHER" id="PTHR39217">
    <property type="match status" value="1"/>
</dbReference>
<dbReference type="InterPro" id="IPR053191">
    <property type="entry name" value="DcsG_Biosynth_Enzyme"/>
</dbReference>
<dbReference type="Proteomes" id="UP000568380">
    <property type="component" value="Unassembled WGS sequence"/>
</dbReference>
<dbReference type="GO" id="GO:0016874">
    <property type="term" value="F:ligase activity"/>
    <property type="evidence" value="ECO:0007669"/>
    <property type="project" value="UniProtKB-KW"/>
</dbReference>
<proteinExistence type="predicted"/>
<dbReference type="SUPFAM" id="SSF56059">
    <property type="entry name" value="Glutathione synthetase ATP-binding domain-like"/>
    <property type="match status" value="1"/>
</dbReference>
<accession>A0A7W8A6S7</accession>
<reference evidence="1 2" key="1">
    <citation type="submission" date="2020-08" db="EMBL/GenBank/DDBJ databases">
        <title>Genomic Encyclopedia of Type Strains, Phase IV (KMG-IV): sequencing the most valuable type-strain genomes for metagenomic binning, comparative biology and taxonomic classification.</title>
        <authorList>
            <person name="Goeker M."/>
        </authorList>
    </citation>
    <scope>NUCLEOTIDE SEQUENCE [LARGE SCALE GENOMIC DNA]</scope>
    <source>
        <strain evidence="1 2">DSM 45385</strain>
    </source>
</reference>
<evidence type="ECO:0000313" key="2">
    <source>
        <dbReference type="Proteomes" id="UP000568380"/>
    </source>
</evidence>